<accession>A0A1J7JML3</accession>
<evidence type="ECO:0000256" key="1">
    <source>
        <dbReference type="SAM" id="MobiDB-lite"/>
    </source>
</evidence>
<dbReference type="EMBL" id="KV875096">
    <property type="protein sequence ID" value="OIW30556.1"/>
    <property type="molecule type" value="Genomic_DNA"/>
</dbReference>
<evidence type="ECO:0000313" key="3">
    <source>
        <dbReference type="Proteomes" id="UP000182658"/>
    </source>
</evidence>
<feature type="region of interest" description="Disordered" evidence="1">
    <location>
        <begin position="30"/>
        <end position="82"/>
    </location>
</feature>
<feature type="compositionally biased region" description="Polar residues" evidence="1">
    <location>
        <begin position="33"/>
        <end position="42"/>
    </location>
</feature>
<evidence type="ECO:0000313" key="2">
    <source>
        <dbReference type="EMBL" id="OIW30556.1"/>
    </source>
</evidence>
<gene>
    <name evidence="2" type="ORF">CONLIGDRAFT_668541</name>
</gene>
<sequence length="183" mass="19544">MSQPLSTPAHGQPHIGAYTVTCTTRIELRRNHVSNSASTPSRMPSRMVSGTTTFGGSPSPSSPQTTTVQNSGEGRPAEAAVSKKGSKFIFHVDLTEPHLRLRMTMPSTVPPPEIMTATNELVVTRLGPMDDRAEQDKDIKAVAQSIITEHGMAGEGKRKVRLRVAWAAPAEGSKAFAVVGSEN</sequence>
<keyword evidence="3" id="KW-1185">Reference proteome</keyword>
<reference evidence="2 3" key="1">
    <citation type="submission" date="2016-10" db="EMBL/GenBank/DDBJ databases">
        <title>Draft genome sequence of Coniochaeta ligniaria NRRL30616, a lignocellulolytic fungus for bioabatement of inhibitors in plant biomass hydrolysates.</title>
        <authorList>
            <consortium name="DOE Joint Genome Institute"/>
            <person name="Jimenez D.J."/>
            <person name="Hector R.E."/>
            <person name="Riley R."/>
            <person name="Sun H."/>
            <person name="Grigoriev I.V."/>
            <person name="Van Elsas J.D."/>
            <person name="Nichols N.N."/>
        </authorList>
    </citation>
    <scope>NUCLEOTIDE SEQUENCE [LARGE SCALE GENOMIC DNA]</scope>
    <source>
        <strain evidence="2 3">NRRL 30616</strain>
    </source>
</reference>
<proteinExistence type="predicted"/>
<dbReference type="OrthoDB" id="509124at2759"/>
<feature type="compositionally biased region" description="Low complexity" evidence="1">
    <location>
        <begin position="49"/>
        <end position="67"/>
    </location>
</feature>
<protein>
    <submittedName>
        <fullName evidence="2">Uncharacterized protein</fullName>
    </submittedName>
</protein>
<name>A0A1J7JML3_9PEZI</name>
<dbReference type="AlphaFoldDB" id="A0A1J7JML3"/>
<dbReference type="InParanoid" id="A0A1J7JML3"/>
<organism evidence="2 3">
    <name type="scientific">Coniochaeta ligniaria NRRL 30616</name>
    <dbReference type="NCBI Taxonomy" id="1408157"/>
    <lineage>
        <taxon>Eukaryota</taxon>
        <taxon>Fungi</taxon>
        <taxon>Dikarya</taxon>
        <taxon>Ascomycota</taxon>
        <taxon>Pezizomycotina</taxon>
        <taxon>Sordariomycetes</taxon>
        <taxon>Sordariomycetidae</taxon>
        <taxon>Coniochaetales</taxon>
        <taxon>Coniochaetaceae</taxon>
        <taxon>Coniochaeta</taxon>
    </lineage>
</organism>
<dbReference type="Proteomes" id="UP000182658">
    <property type="component" value="Unassembled WGS sequence"/>
</dbReference>